<dbReference type="AlphaFoldDB" id="A0A396Z9Y7"/>
<evidence type="ECO:0000313" key="2">
    <source>
        <dbReference type="Proteomes" id="UP000265798"/>
    </source>
</evidence>
<proteinExistence type="predicted"/>
<gene>
    <name evidence="1" type="ORF">DLM75_08705</name>
</gene>
<protein>
    <submittedName>
        <fullName evidence="1">Uncharacterized protein</fullName>
    </submittedName>
</protein>
<comment type="caution">
    <text evidence="1">The sequence shown here is derived from an EMBL/GenBank/DDBJ whole genome shotgun (WGS) entry which is preliminary data.</text>
</comment>
<dbReference type="EMBL" id="QHCT01000002">
    <property type="protein sequence ID" value="RHX90487.1"/>
    <property type="molecule type" value="Genomic_DNA"/>
</dbReference>
<evidence type="ECO:0000313" key="1">
    <source>
        <dbReference type="EMBL" id="RHX90487.1"/>
    </source>
</evidence>
<organism evidence="1 2">
    <name type="scientific">Leptospira stimsonii</name>
    <dbReference type="NCBI Taxonomy" id="2202203"/>
    <lineage>
        <taxon>Bacteria</taxon>
        <taxon>Pseudomonadati</taxon>
        <taxon>Spirochaetota</taxon>
        <taxon>Spirochaetia</taxon>
        <taxon>Leptospirales</taxon>
        <taxon>Leptospiraceae</taxon>
        <taxon>Leptospira</taxon>
    </lineage>
</organism>
<name>A0A396Z9Y7_9LEPT</name>
<reference evidence="2" key="1">
    <citation type="submission" date="2018-05" db="EMBL/GenBank/DDBJ databases">
        <title>Leptospira yasudae sp. nov. and Leptospira stimsonii sp. nov., two pathogenic species of the genus Leptospira isolated from environmental sources.</title>
        <authorList>
            <person name="Casanovas-Massana A."/>
            <person name="Hamond C."/>
            <person name="Santos L.A."/>
            <person name="Hacker K.P."/>
            <person name="Balassiano I."/>
            <person name="Medeiros M.A."/>
            <person name="Reis M.G."/>
            <person name="Ko A.I."/>
            <person name="Wunder E.A."/>
        </authorList>
    </citation>
    <scope>NUCLEOTIDE SEQUENCE [LARGE SCALE GENOMIC DNA]</scope>
    <source>
        <strain evidence="2">Yale</strain>
    </source>
</reference>
<accession>A0A396Z9Y7</accession>
<dbReference type="Proteomes" id="UP000265798">
    <property type="component" value="Unassembled WGS sequence"/>
</dbReference>
<sequence length="69" mass="8317">MSKSISFILNLQISLEKNQEKFLCFAVSQASLRCKKLKLSNYKLTFNTFSYSMFNWMDFYQLYHTYDAF</sequence>